<comment type="caution">
    <text evidence="1">The sequence shown here is derived from an EMBL/GenBank/DDBJ whole genome shotgun (WGS) entry which is preliminary data.</text>
</comment>
<reference evidence="1" key="1">
    <citation type="submission" date="2018-12" db="EMBL/GenBank/DDBJ databases">
        <authorList>
            <person name="Syme R.A."/>
            <person name="Farfan-Caceres L."/>
            <person name="Lichtenzveig J."/>
        </authorList>
    </citation>
    <scope>NUCLEOTIDE SEQUENCE</scope>
    <source>
        <strain evidence="1">Al4</strain>
    </source>
</reference>
<gene>
    <name evidence="1" type="ORF">EKO04_009687</name>
</gene>
<protein>
    <submittedName>
        <fullName evidence="1">Uncharacterized protein</fullName>
    </submittedName>
</protein>
<organism evidence="1 2">
    <name type="scientific">Ascochyta lentis</name>
    <dbReference type="NCBI Taxonomy" id="205686"/>
    <lineage>
        <taxon>Eukaryota</taxon>
        <taxon>Fungi</taxon>
        <taxon>Dikarya</taxon>
        <taxon>Ascomycota</taxon>
        <taxon>Pezizomycotina</taxon>
        <taxon>Dothideomycetes</taxon>
        <taxon>Pleosporomycetidae</taxon>
        <taxon>Pleosporales</taxon>
        <taxon>Pleosporineae</taxon>
        <taxon>Didymellaceae</taxon>
        <taxon>Ascochyta</taxon>
    </lineage>
</organism>
<reference evidence="1" key="2">
    <citation type="submission" date="2020-09" db="EMBL/GenBank/DDBJ databases">
        <title>Reference genome assembly for Australian Ascochyta lentis isolate Al4.</title>
        <authorList>
            <person name="Lee R.C."/>
            <person name="Farfan-Caceres L.M."/>
            <person name="Debler J.W."/>
            <person name="Williams A.H."/>
            <person name="Henares B.M."/>
        </authorList>
    </citation>
    <scope>NUCLEOTIDE SEQUENCE</scope>
    <source>
        <strain evidence="1">Al4</strain>
    </source>
</reference>
<keyword evidence="2" id="KW-1185">Reference proteome</keyword>
<evidence type="ECO:0000313" key="2">
    <source>
        <dbReference type="Proteomes" id="UP000651452"/>
    </source>
</evidence>
<dbReference type="EMBL" id="RZGK01000018">
    <property type="protein sequence ID" value="KAF9692327.1"/>
    <property type="molecule type" value="Genomic_DNA"/>
</dbReference>
<proteinExistence type="predicted"/>
<sequence>MEPGQLYNLQISGGNLEIHNAFLSFSANGTLVIHPSTASHKHTTALLTAGQTLHTLLFPSRLSQSSPKSFYSLQCPSGKGTFQLQISSETEVQGLGSTVLYDNWRIASDDGYVYLRYKGLKIGFWIAVPEESNDGKVWVAWWLSPSQATVEDFEGYAMVDVEVRKVDSEGGSERQKEL</sequence>
<dbReference type="AlphaFoldDB" id="A0A8H7IWT7"/>
<evidence type="ECO:0000313" key="1">
    <source>
        <dbReference type="EMBL" id="KAF9692327.1"/>
    </source>
</evidence>
<accession>A0A8H7IWT7</accession>
<dbReference type="OrthoDB" id="5239529at2759"/>
<name>A0A8H7IWT7_9PLEO</name>
<dbReference type="Proteomes" id="UP000651452">
    <property type="component" value="Unassembled WGS sequence"/>
</dbReference>